<dbReference type="Proteomes" id="UP001175226">
    <property type="component" value="Unassembled WGS sequence"/>
</dbReference>
<organism evidence="2 3">
    <name type="scientific">Armillaria borealis</name>
    <dbReference type="NCBI Taxonomy" id="47425"/>
    <lineage>
        <taxon>Eukaryota</taxon>
        <taxon>Fungi</taxon>
        <taxon>Dikarya</taxon>
        <taxon>Basidiomycota</taxon>
        <taxon>Agaricomycotina</taxon>
        <taxon>Agaricomycetes</taxon>
        <taxon>Agaricomycetidae</taxon>
        <taxon>Agaricales</taxon>
        <taxon>Marasmiineae</taxon>
        <taxon>Physalacriaceae</taxon>
        <taxon>Armillaria</taxon>
    </lineage>
</organism>
<keyword evidence="1" id="KW-0732">Signal</keyword>
<dbReference type="AlphaFoldDB" id="A0AA39JDW8"/>
<proteinExistence type="predicted"/>
<evidence type="ECO:0008006" key="4">
    <source>
        <dbReference type="Google" id="ProtNLM"/>
    </source>
</evidence>
<sequence length="73" mass="7944">MSHPPMFASCAFIAVLAFVLHSLISNPGIEANELVLFLLSGGVCDDLKACFCRFWISDSLAPTIFCHPSERSV</sequence>
<name>A0AA39JDW8_9AGAR</name>
<protein>
    <recommendedName>
        <fullName evidence="4">Secreted protein</fullName>
    </recommendedName>
</protein>
<evidence type="ECO:0000256" key="1">
    <source>
        <dbReference type="SAM" id="SignalP"/>
    </source>
</evidence>
<comment type="caution">
    <text evidence="2">The sequence shown here is derived from an EMBL/GenBank/DDBJ whole genome shotgun (WGS) entry which is preliminary data.</text>
</comment>
<feature type="chain" id="PRO_5041222225" description="Secreted protein" evidence="1">
    <location>
        <begin position="32"/>
        <end position="73"/>
    </location>
</feature>
<evidence type="ECO:0000313" key="2">
    <source>
        <dbReference type="EMBL" id="KAK0440991.1"/>
    </source>
</evidence>
<keyword evidence="3" id="KW-1185">Reference proteome</keyword>
<reference evidence="2" key="1">
    <citation type="submission" date="2023-06" db="EMBL/GenBank/DDBJ databases">
        <authorList>
            <consortium name="Lawrence Berkeley National Laboratory"/>
            <person name="Ahrendt S."/>
            <person name="Sahu N."/>
            <person name="Indic B."/>
            <person name="Wong-Bajracharya J."/>
            <person name="Merenyi Z."/>
            <person name="Ke H.-M."/>
            <person name="Monk M."/>
            <person name="Kocsube S."/>
            <person name="Drula E."/>
            <person name="Lipzen A."/>
            <person name="Balint B."/>
            <person name="Henrissat B."/>
            <person name="Andreopoulos B."/>
            <person name="Martin F.M."/>
            <person name="Harder C.B."/>
            <person name="Rigling D."/>
            <person name="Ford K.L."/>
            <person name="Foster G.D."/>
            <person name="Pangilinan J."/>
            <person name="Papanicolaou A."/>
            <person name="Barry K."/>
            <person name="LaButti K."/>
            <person name="Viragh M."/>
            <person name="Koriabine M."/>
            <person name="Yan M."/>
            <person name="Riley R."/>
            <person name="Champramary S."/>
            <person name="Plett K.L."/>
            <person name="Tsai I.J."/>
            <person name="Slot J."/>
            <person name="Sipos G."/>
            <person name="Plett J."/>
            <person name="Nagy L.G."/>
            <person name="Grigoriev I.V."/>
        </authorList>
    </citation>
    <scope>NUCLEOTIDE SEQUENCE</scope>
    <source>
        <strain evidence="2">FPL87.14</strain>
    </source>
</reference>
<feature type="signal peptide" evidence="1">
    <location>
        <begin position="1"/>
        <end position="31"/>
    </location>
</feature>
<dbReference type="EMBL" id="JAUEPT010000031">
    <property type="protein sequence ID" value="KAK0440991.1"/>
    <property type="molecule type" value="Genomic_DNA"/>
</dbReference>
<gene>
    <name evidence="2" type="ORF">EV421DRAFT_1813399</name>
</gene>
<accession>A0AA39JDW8</accession>
<evidence type="ECO:0000313" key="3">
    <source>
        <dbReference type="Proteomes" id="UP001175226"/>
    </source>
</evidence>